<dbReference type="InterPro" id="IPR006145">
    <property type="entry name" value="PsdUridine_synth_RsuA/RluA"/>
</dbReference>
<evidence type="ECO:0000313" key="7">
    <source>
        <dbReference type="EMBL" id="HIQ68782.1"/>
    </source>
</evidence>
<dbReference type="InterPro" id="IPR036986">
    <property type="entry name" value="S4_RNA-bd_sf"/>
</dbReference>
<dbReference type="AlphaFoldDB" id="A0A9D1CMX9"/>
<dbReference type="InterPro" id="IPR020103">
    <property type="entry name" value="PsdUridine_synth_cat_dom_sf"/>
</dbReference>
<reference evidence="7" key="1">
    <citation type="submission" date="2020-10" db="EMBL/GenBank/DDBJ databases">
        <authorList>
            <person name="Gilroy R."/>
        </authorList>
    </citation>
    <scope>NUCLEOTIDE SEQUENCE</scope>
    <source>
        <strain evidence="7">ChiSjej2B20-13462</strain>
    </source>
</reference>
<dbReference type="CDD" id="cd00165">
    <property type="entry name" value="S4"/>
    <property type="match status" value="1"/>
</dbReference>
<keyword evidence="2 4" id="KW-0694">RNA-binding</keyword>
<dbReference type="Gene3D" id="3.10.290.10">
    <property type="entry name" value="RNA-binding S4 domain"/>
    <property type="match status" value="1"/>
</dbReference>
<sequence length="250" mass="27424">MQRLDKRLSEAGVASRRELKAILKAGRVQVNGEVVRSGERKVDETADEIRVDGVVVAAPRQVLWMLHKPAGYVTATEAPRERTVMELVPEPLRALDLKPVGRLDKDTEGLLLFTNDGKLLHDLISPRRHVWKRYYAEHEGRAGPEDQAAFAAGMPLGGGETCLPAVLYPLGPGRSLVDLREGMYHQVRRMLAARGMPVTYLRRIAFGGLELGDLPPGQGREVALETVLSPPCDIAQAGSRWVLRDGGDGL</sequence>
<dbReference type="InterPro" id="IPR042092">
    <property type="entry name" value="PsdUridine_s_RsuA/RluB/E/F_cat"/>
</dbReference>
<dbReference type="NCBIfam" id="TIGR00093">
    <property type="entry name" value="pseudouridine synthase"/>
    <property type="match status" value="1"/>
</dbReference>
<gene>
    <name evidence="7" type="ORF">IAA67_00395</name>
</gene>
<dbReference type="Proteomes" id="UP000886874">
    <property type="component" value="Unassembled WGS sequence"/>
</dbReference>
<dbReference type="SUPFAM" id="SSF55120">
    <property type="entry name" value="Pseudouridine synthase"/>
    <property type="match status" value="1"/>
</dbReference>
<protein>
    <recommendedName>
        <fullName evidence="5">Pseudouridine synthase</fullName>
        <ecNumber evidence="5">5.4.99.-</ecNumber>
    </recommendedName>
</protein>
<evidence type="ECO:0000256" key="5">
    <source>
        <dbReference type="RuleBase" id="RU003887"/>
    </source>
</evidence>
<evidence type="ECO:0000313" key="8">
    <source>
        <dbReference type="Proteomes" id="UP000886874"/>
    </source>
</evidence>
<dbReference type="EMBL" id="DVFN01000007">
    <property type="protein sequence ID" value="HIQ68782.1"/>
    <property type="molecule type" value="Genomic_DNA"/>
</dbReference>
<dbReference type="InterPro" id="IPR002942">
    <property type="entry name" value="S4_RNA-bd"/>
</dbReference>
<evidence type="ECO:0000256" key="4">
    <source>
        <dbReference type="PROSITE-ProRule" id="PRU00182"/>
    </source>
</evidence>
<dbReference type="GO" id="GO:0120159">
    <property type="term" value="F:rRNA pseudouridine synthase activity"/>
    <property type="evidence" value="ECO:0007669"/>
    <property type="project" value="UniProtKB-ARBA"/>
</dbReference>
<dbReference type="Gene3D" id="3.30.70.1560">
    <property type="entry name" value="Alpha-L RNA-binding motif"/>
    <property type="match status" value="1"/>
</dbReference>
<name>A0A9D1CMX9_9FIRM</name>
<dbReference type="PANTHER" id="PTHR47683:SF4">
    <property type="entry name" value="PSEUDOURIDINE SYNTHASE"/>
    <property type="match status" value="1"/>
</dbReference>
<dbReference type="InterPro" id="IPR018496">
    <property type="entry name" value="PsdUridine_synth_RsuA/RluB_CS"/>
</dbReference>
<evidence type="ECO:0000256" key="2">
    <source>
        <dbReference type="ARBA" id="ARBA00022884"/>
    </source>
</evidence>
<dbReference type="GO" id="GO:0000455">
    <property type="term" value="P:enzyme-directed rRNA pseudouridine synthesis"/>
    <property type="evidence" value="ECO:0007669"/>
    <property type="project" value="UniProtKB-ARBA"/>
</dbReference>
<dbReference type="EC" id="5.4.99.-" evidence="5"/>
<evidence type="ECO:0000256" key="3">
    <source>
        <dbReference type="ARBA" id="ARBA00023235"/>
    </source>
</evidence>
<evidence type="ECO:0000259" key="6">
    <source>
        <dbReference type="SMART" id="SM00363"/>
    </source>
</evidence>
<organism evidence="7 8">
    <name type="scientific">Candidatus Avoscillospira stercorigallinarum</name>
    <dbReference type="NCBI Taxonomy" id="2840708"/>
    <lineage>
        <taxon>Bacteria</taxon>
        <taxon>Bacillati</taxon>
        <taxon>Bacillota</taxon>
        <taxon>Clostridia</taxon>
        <taxon>Eubacteriales</taxon>
        <taxon>Oscillospiraceae</taxon>
        <taxon>Oscillospiraceae incertae sedis</taxon>
        <taxon>Candidatus Avoscillospira</taxon>
    </lineage>
</organism>
<dbReference type="PANTHER" id="PTHR47683">
    <property type="entry name" value="PSEUDOURIDINE SYNTHASE FAMILY PROTEIN-RELATED"/>
    <property type="match status" value="1"/>
</dbReference>
<comment type="similarity">
    <text evidence="1 5">Belongs to the pseudouridine synthase RsuA family.</text>
</comment>
<dbReference type="FunFam" id="3.10.290.10:FF:000003">
    <property type="entry name" value="Pseudouridine synthase"/>
    <property type="match status" value="1"/>
</dbReference>
<dbReference type="InterPro" id="IPR050343">
    <property type="entry name" value="RsuA_PseudoU_synthase"/>
</dbReference>
<dbReference type="InterPro" id="IPR000748">
    <property type="entry name" value="PsdUridine_synth_RsuA/RluB/E/F"/>
</dbReference>
<dbReference type="CDD" id="cd02553">
    <property type="entry name" value="PseudoU_synth_RsuA"/>
    <property type="match status" value="1"/>
</dbReference>
<dbReference type="Gene3D" id="3.30.70.580">
    <property type="entry name" value="Pseudouridine synthase I, catalytic domain, N-terminal subdomain"/>
    <property type="match status" value="1"/>
</dbReference>
<dbReference type="PROSITE" id="PS50889">
    <property type="entry name" value="S4"/>
    <property type="match status" value="1"/>
</dbReference>
<keyword evidence="3 5" id="KW-0413">Isomerase</keyword>
<reference evidence="7" key="2">
    <citation type="journal article" date="2021" name="PeerJ">
        <title>Extensive microbial diversity within the chicken gut microbiome revealed by metagenomics and culture.</title>
        <authorList>
            <person name="Gilroy R."/>
            <person name="Ravi A."/>
            <person name="Getino M."/>
            <person name="Pursley I."/>
            <person name="Horton D.L."/>
            <person name="Alikhan N.F."/>
            <person name="Baker D."/>
            <person name="Gharbi K."/>
            <person name="Hall N."/>
            <person name="Watson M."/>
            <person name="Adriaenssens E.M."/>
            <person name="Foster-Nyarko E."/>
            <person name="Jarju S."/>
            <person name="Secka A."/>
            <person name="Antonio M."/>
            <person name="Oren A."/>
            <person name="Chaudhuri R.R."/>
            <person name="La Ragione R."/>
            <person name="Hildebrand F."/>
            <person name="Pallen M.J."/>
        </authorList>
    </citation>
    <scope>NUCLEOTIDE SEQUENCE</scope>
    <source>
        <strain evidence="7">ChiSjej2B20-13462</strain>
    </source>
</reference>
<dbReference type="PROSITE" id="PS01149">
    <property type="entry name" value="PSI_RSU"/>
    <property type="match status" value="1"/>
</dbReference>
<dbReference type="SMART" id="SM00363">
    <property type="entry name" value="S4"/>
    <property type="match status" value="1"/>
</dbReference>
<dbReference type="Pfam" id="PF01479">
    <property type="entry name" value="S4"/>
    <property type="match status" value="1"/>
</dbReference>
<feature type="domain" description="RNA-binding S4" evidence="6">
    <location>
        <begin position="2"/>
        <end position="61"/>
    </location>
</feature>
<dbReference type="SUPFAM" id="SSF55174">
    <property type="entry name" value="Alpha-L RNA-binding motif"/>
    <property type="match status" value="1"/>
</dbReference>
<proteinExistence type="inferred from homology"/>
<dbReference type="InterPro" id="IPR020094">
    <property type="entry name" value="TruA/RsuA/RluB/E/F_N"/>
</dbReference>
<comment type="caution">
    <text evidence="7">The sequence shown here is derived from an EMBL/GenBank/DDBJ whole genome shotgun (WGS) entry which is preliminary data.</text>
</comment>
<evidence type="ECO:0000256" key="1">
    <source>
        <dbReference type="ARBA" id="ARBA00008348"/>
    </source>
</evidence>
<accession>A0A9D1CMX9</accession>
<dbReference type="Pfam" id="PF00849">
    <property type="entry name" value="PseudoU_synth_2"/>
    <property type="match status" value="1"/>
</dbReference>
<dbReference type="GO" id="GO:0003723">
    <property type="term" value="F:RNA binding"/>
    <property type="evidence" value="ECO:0007669"/>
    <property type="project" value="UniProtKB-KW"/>
</dbReference>